<sequence length="109" mass="12677">MFRFHSLPLSASNQMHSVHLHHIYTAVLFTCCGNIISVHTSCHIKPVHFFLLLLPPESKFFVKLKIFAYHATLLPACLHFGVHSKIIASHKMVAEFYEFHCRKFTSRHF</sequence>
<evidence type="ECO:0000313" key="1">
    <source>
        <dbReference type="EMBL" id="MEQ2222827.1"/>
    </source>
</evidence>
<name>A0ABV0SQG8_9TELE</name>
<proteinExistence type="predicted"/>
<accession>A0ABV0SQG8</accession>
<dbReference type="EMBL" id="JAHRIQ010004522">
    <property type="protein sequence ID" value="MEQ2222827.1"/>
    <property type="molecule type" value="Genomic_DNA"/>
</dbReference>
<protein>
    <submittedName>
        <fullName evidence="1">Uncharacterized protein</fullName>
    </submittedName>
</protein>
<organism evidence="1 2">
    <name type="scientific">Ilyodon furcidens</name>
    <name type="common">goldbreast splitfin</name>
    <dbReference type="NCBI Taxonomy" id="33524"/>
    <lineage>
        <taxon>Eukaryota</taxon>
        <taxon>Metazoa</taxon>
        <taxon>Chordata</taxon>
        <taxon>Craniata</taxon>
        <taxon>Vertebrata</taxon>
        <taxon>Euteleostomi</taxon>
        <taxon>Actinopterygii</taxon>
        <taxon>Neopterygii</taxon>
        <taxon>Teleostei</taxon>
        <taxon>Neoteleostei</taxon>
        <taxon>Acanthomorphata</taxon>
        <taxon>Ovalentaria</taxon>
        <taxon>Atherinomorphae</taxon>
        <taxon>Cyprinodontiformes</taxon>
        <taxon>Goodeidae</taxon>
        <taxon>Ilyodon</taxon>
    </lineage>
</organism>
<dbReference type="Proteomes" id="UP001482620">
    <property type="component" value="Unassembled WGS sequence"/>
</dbReference>
<reference evidence="1 2" key="1">
    <citation type="submission" date="2021-06" db="EMBL/GenBank/DDBJ databases">
        <authorList>
            <person name="Palmer J.M."/>
        </authorList>
    </citation>
    <scope>NUCLEOTIDE SEQUENCE [LARGE SCALE GENOMIC DNA]</scope>
    <source>
        <strain evidence="2">if_2019</strain>
        <tissue evidence="1">Muscle</tissue>
    </source>
</reference>
<keyword evidence="2" id="KW-1185">Reference proteome</keyword>
<evidence type="ECO:0000313" key="2">
    <source>
        <dbReference type="Proteomes" id="UP001482620"/>
    </source>
</evidence>
<comment type="caution">
    <text evidence="1">The sequence shown here is derived from an EMBL/GenBank/DDBJ whole genome shotgun (WGS) entry which is preliminary data.</text>
</comment>
<gene>
    <name evidence="1" type="ORF">ILYODFUR_030461</name>
</gene>